<dbReference type="InterPro" id="IPR036390">
    <property type="entry name" value="WH_DNA-bd_sf"/>
</dbReference>
<feature type="domain" description="HTH deoR-type" evidence="5">
    <location>
        <begin position="2"/>
        <end position="67"/>
    </location>
</feature>
<dbReference type="PANTHER" id="PTHR34580:SF1">
    <property type="entry name" value="PROTEIN PAFC"/>
    <property type="match status" value="1"/>
</dbReference>
<dbReference type="InterPro" id="IPR013196">
    <property type="entry name" value="HTH_11"/>
</dbReference>
<dbReference type="Proteomes" id="UP000540423">
    <property type="component" value="Unassembled WGS sequence"/>
</dbReference>
<dbReference type="Gene3D" id="1.10.10.10">
    <property type="entry name" value="Winged helix-like DNA-binding domain superfamily/Winged helix DNA-binding domain"/>
    <property type="match status" value="1"/>
</dbReference>
<dbReference type="PROSITE" id="PS52050">
    <property type="entry name" value="WYL"/>
    <property type="match status" value="1"/>
</dbReference>
<keyword evidence="2" id="KW-0804">Transcription</keyword>
<dbReference type="Pfam" id="PF13280">
    <property type="entry name" value="WYL"/>
    <property type="match status" value="1"/>
</dbReference>
<keyword evidence="1" id="KW-0805">Transcription regulation</keyword>
<evidence type="ECO:0000256" key="3">
    <source>
        <dbReference type="SAM" id="MobiDB-lite"/>
    </source>
</evidence>
<dbReference type="InterPro" id="IPR001034">
    <property type="entry name" value="DeoR_HTH"/>
</dbReference>
<feature type="compositionally biased region" description="Basic residues" evidence="3">
    <location>
        <begin position="325"/>
        <end position="335"/>
    </location>
</feature>
<organism evidence="6 7">
    <name type="scientific">Streptomyces candidus</name>
    <dbReference type="NCBI Taxonomy" id="67283"/>
    <lineage>
        <taxon>Bacteria</taxon>
        <taxon>Bacillati</taxon>
        <taxon>Actinomycetota</taxon>
        <taxon>Actinomycetes</taxon>
        <taxon>Kitasatosporales</taxon>
        <taxon>Streptomycetaceae</taxon>
        <taxon>Streptomyces</taxon>
    </lineage>
</organism>
<evidence type="ECO:0000256" key="2">
    <source>
        <dbReference type="ARBA" id="ARBA00023163"/>
    </source>
</evidence>
<feature type="region of interest" description="Disordered" evidence="3">
    <location>
        <begin position="321"/>
        <end position="346"/>
    </location>
</feature>
<feature type="compositionally biased region" description="Pro residues" evidence="3">
    <location>
        <begin position="196"/>
        <end position="210"/>
    </location>
</feature>
<dbReference type="InterPro" id="IPR026881">
    <property type="entry name" value="WYL_dom"/>
</dbReference>
<dbReference type="EMBL" id="JACHEM010000019">
    <property type="protein sequence ID" value="MBB6439257.1"/>
    <property type="molecule type" value="Genomic_DNA"/>
</dbReference>
<dbReference type="AlphaFoldDB" id="A0A7X0LSI7"/>
<evidence type="ECO:0000313" key="6">
    <source>
        <dbReference type="EMBL" id="MBB6439257.1"/>
    </source>
</evidence>
<dbReference type="PANTHER" id="PTHR34580">
    <property type="match status" value="1"/>
</dbReference>
<dbReference type="GO" id="GO:0003677">
    <property type="term" value="F:DNA binding"/>
    <property type="evidence" value="ECO:0007669"/>
    <property type="project" value="UniProtKB-KW"/>
</dbReference>
<keyword evidence="6" id="KW-0238">DNA-binding</keyword>
<dbReference type="InterPro" id="IPR051534">
    <property type="entry name" value="CBASS_pafABC_assoc_protein"/>
</dbReference>
<keyword evidence="4" id="KW-0732">Signal</keyword>
<feature type="region of interest" description="Disordered" evidence="3">
    <location>
        <begin position="191"/>
        <end position="212"/>
    </location>
</feature>
<proteinExistence type="predicted"/>
<sequence length="364" mass="39712">MKSSRLLSILLILQNRGRATAADLAAELDVSVRTVYRDVDALLAAGVPLYADAGHGGGYRLHDGYRTRLTGLNADEAEALFLSGLPGPAAELGLGPALAAAQLKLRTALPAELRDQADRLSARFHLDAPGWYAPDDEVPYLPQVADAVWRGRALHVRYRRWKEPTEVGRRLEPYGLVLKAGRWYVVAASAPASGPGTPPGPAPSTDPAPSPALRTYRVDQILELSFEAQEFTVPDGFDLPAYWRHHQRDFHARLYQDEAEVRLHPRAVPRLTPAAARALAAHGVPGPDGWIRGTLPIESLDHAHGVFLALGADVEVLAPPLPARPPHRNGAHPRRPLPAGRGVRYPYRPGRRRVLTPVRRLPVP</sequence>
<comment type="caution">
    <text evidence="6">The sequence shown here is derived from an EMBL/GenBank/DDBJ whole genome shotgun (WGS) entry which is preliminary data.</text>
</comment>
<dbReference type="InterPro" id="IPR057727">
    <property type="entry name" value="WCX_dom"/>
</dbReference>
<feature type="signal peptide" evidence="4">
    <location>
        <begin position="1"/>
        <end position="21"/>
    </location>
</feature>
<reference evidence="6 7" key="1">
    <citation type="submission" date="2020-08" db="EMBL/GenBank/DDBJ databases">
        <title>Genomic Encyclopedia of Type Strains, Phase IV (KMG-IV): sequencing the most valuable type-strain genomes for metagenomic binning, comparative biology and taxonomic classification.</title>
        <authorList>
            <person name="Goeker M."/>
        </authorList>
    </citation>
    <scope>NUCLEOTIDE SEQUENCE [LARGE SCALE GENOMIC DNA]</scope>
    <source>
        <strain evidence="6 7">DSM 40141</strain>
    </source>
</reference>
<protein>
    <submittedName>
        <fullName evidence="6">Putative DNA-binding transcriptional regulator YafY</fullName>
    </submittedName>
</protein>
<dbReference type="PROSITE" id="PS51000">
    <property type="entry name" value="HTH_DEOR_2"/>
    <property type="match status" value="1"/>
</dbReference>
<evidence type="ECO:0000256" key="1">
    <source>
        <dbReference type="ARBA" id="ARBA00023015"/>
    </source>
</evidence>
<dbReference type="Pfam" id="PF25583">
    <property type="entry name" value="WCX"/>
    <property type="match status" value="1"/>
</dbReference>
<name>A0A7X0LSI7_9ACTN</name>
<evidence type="ECO:0000259" key="5">
    <source>
        <dbReference type="PROSITE" id="PS51000"/>
    </source>
</evidence>
<dbReference type="InterPro" id="IPR036388">
    <property type="entry name" value="WH-like_DNA-bd_sf"/>
</dbReference>
<evidence type="ECO:0000256" key="4">
    <source>
        <dbReference type="SAM" id="SignalP"/>
    </source>
</evidence>
<keyword evidence="7" id="KW-1185">Reference proteome</keyword>
<feature type="chain" id="PRO_5030593066" evidence="4">
    <location>
        <begin position="22"/>
        <end position="364"/>
    </location>
</feature>
<dbReference type="GO" id="GO:0003700">
    <property type="term" value="F:DNA-binding transcription factor activity"/>
    <property type="evidence" value="ECO:0007669"/>
    <property type="project" value="InterPro"/>
</dbReference>
<dbReference type="SUPFAM" id="SSF46785">
    <property type="entry name" value="Winged helix' DNA-binding domain"/>
    <property type="match status" value="1"/>
</dbReference>
<accession>A0A7X0LSI7</accession>
<evidence type="ECO:0000313" key="7">
    <source>
        <dbReference type="Proteomes" id="UP000540423"/>
    </source>
</evidence>
<dbReference type="Pfam" id="PF08279">
    <property type="entry name" value="HTH_11"/>
    <property type="match status" value="1"/>
</dbReference>
<gene>
    <name evidence="6" type="ORF">HNQ79_005769</name>
</gene>